<evidence type="ECO:0000313" key="2">
    <source>
        <dbReference type="Proteomes" id="UP000824782"/>
    </source>
</evidence>
<accession>A0AAV6Z0B9</accession>
<name>A0AAV6Z0B9_ENGPU</name>
<sequence>MESIVPPIAPKITSCLCVGCSVYLYEADGDRRVWHSAISVVPIGMTRAADVSVNSGSIGGTRDPLSFDPWEIPSLTPPPIRKLGSILCPRV</sequence>
<organism evidence="1 2">
    <name type="scientific">Engystomops pustulosus</name>
    <name type="common">Tungara frog</name>
    <name type="synonym">Physalaemus pustulosus</name>
    <dbReference type="NCBI Taxonomy" id="76066"/>
    <lineage>
        <taxon>Eukaryota</taxon>
        <taxon>Metazoa</taxon>
        <taxon>Chordata</taxon>
        <taxon>Craniata</taxon>
        <taxon>Vertebrata</taxon>
        <taxon>Euteleostomi</taxon>
        <taxon>Amphibia</taxon>
        <taxon>Batrachia</taxon>
        <taxon>Anura</taxon>
        <taxon>Neobatrachia</taxon>
        <taxon>Hyloidea</taxon>
        <taxon>Leptodactylidae</taxon>
        <taxon>Leiuperinae</taxon>
        <taxon>Engystomops</taxon>
    </lineage>
</organism>
<dbReference type="EMBL" id="WNYA01014696">
    <property type="protein sequence ID" value="KAG8539443.1"/>
    <property type="molecule type" value="Genomic_DNA"/>
</dbReference>
<proteinExistence type="predicted"/>
<dbReference type="AlphaFoldDB" id="A0AAV6Z0B9"/>
<reference evidence="1" key="1">
    <citation type="thesis" date="2020" institute="ProQuest LLC" country="789 East Eisenhower Parkway, Ann Arbor, MI, USA">
        <title>Comparative Genomics and Chromosome Evolution.</title>
        <authorList>
            <person name="Mudd A.B."/>
        </authorList>
    </citation>
    <scope>NUCLEOTIDE SEQUENCE</scope>
    <source>
        <strain evidence="1">237g6f4</strain>
        <tissue evidence="1">Blood</tissue>
    </source>
</reference>
<keyword evidence="2" id="KW-1185">Reference proteome</keyword>
<gene>
    <name evidence="1" type="ORF">GDO81_020907</name>
</gene>
<protein>
    <submittedName>
        <fullName evidence="1">Uncharacterized protein</fullName>
    </submittedName>
</protein>
<dbReference type="Proteomes" id="UP000824782">
    <property type="component" value="Unassembled WGS sequence"/>
</dbReference>
<evidence type="ECO:0000313" key="1">
    <source>
        <dbReference type="EMBL" id="KAG8539443.1"/>
    </source>
</evidence>
<comment type="caution">
    <text evidence="1">The sequence shown here is derived from an EMBL/GenBank/DDBJ whole genome shotgun (WGS) entry which is preliminary data.</text>
</comment>